<comment type="pathway">
    <text evidence="2">Amino-acid biosynthesis; L-threonine biosynthesis; L-threonine from L-aspartate: step 5/5.</text>
</comment>
<feature type="modified residue" description="N6-(pyridoxal phosphate)lysine" evidence="12">
    <location>
        <position position="107"/>
    </location>
</feature>
<evidence type="ECO:0000256" key="9">
    <source>
        <dbReference type="ARBA" id="ARBA00023239"/>
    </source>
</evidence>
<evidence type="ECO:0000256" key="3">
    <source>
        <dbReference type="ARBA" id="ARBA00005517"/>
    </source>
</evidence>
<dbReference type="GO" id="GO:0009088">
    <property type="term" value="P:threonine biosynthetic process"/>
    <property type="evidence" value="ECO:0007669"/>
    <property type="project" value="UniProtKB-UniRule"/>
</dbReference>
<feature type="domain" description="Threonine synthase N-terminal" evidence="14">
    <location>
        <begin position="2"/>
        <end position="80"/>
    </location>
</feature>
<dbReference type="InterPro" id="IPR001926">
    <property type="entry name" value="TrpB-like_PALP"/>
</dbReference>
<evidence type="ECO:0000313" key="16">
    <source>
        <dbReference type="Proteomes" id="UP000176770"/>
    </source>
</evidence>
<dbReference type="PANTHER" id="PTHR42690:SF1">
    <property type="entry name" value="THREONINE SYNTHASE-LIKE 2"/>
    <property type="match status" value="1"/>
</dbReference>
<sequence length="432" mass="47861">MKFYSTQMKSPTVGLGQAVMNGLAPDGGLYMPFRIPRLPNGFFKKANSMSFQDIAFEVSKNFFIPDLPKSILVNIVQEAFNFSIPLVELDKQLYVLELFHGPTCAFKDFAARFMARILGFFAEKLQQEITIIVATSGDTGSAVAHGFLNVKGIKVVILYPSGKVSSLQEKQLTSMGENITALEVRGTFDDCQKLAKQAFVDGELKEKMTLASANSINIARLLPQSFYYVYLSAQLSMKGVPIAVSVPSGNFGNLTAGIIAKRMGAPIAKFIASTNSNDVVPRYLKTGTFQPKPSVSTISNAMDVGNPSNFSRMLELYENDVRKMRDDIHGVSFSDVATREALLSVFKKYQYTMDTHGAVAYLGLVDFMKKFKGYAGVFLETAHPSKFFEEVEKVIGVPVSIPDRLKEYLDREKQAILLSNDFSEFKSFLLKL</sequence>
<evidence type="ECO:0000256" key="11">
    <source>
        <dbReference type="NCBIfam" id="TIGR00260"/>
    </source>
</evidence>
<protein>
    <recommendedName>
        <fullName evidence="5 11">Threonine synthase</fullName>
        <ecNumber evidence="4 11">4.2.3.1</ecNumber>
    </recommendedName>
</protein>
<dbReference type="Gene3D" id="3.90.1380.10">
    <property type="entry name" value="Threonine synthase, N-terminal domain"/>
    <property type="match status" value="1"/>
</dbReference>
<dbReference type="InterPro" id="IPR051166">
    <property type="entry name" value="Threonine_Synthase"/>
</dbReference>
<evidence type="ECO:0000256" key="8">
    <source>
        <dbReference type="ARBA" id="ARBA00022898"/>
    </source>
</evidence>
<dbReference type="Pfam" id="PF00291">
    <property type="entry name" value="PALP"/>
    <property type="match status" value="1"/>
</dbReference>
<reference evidence="15 16" key="1">
    <citation type="journal article" date="2016" name="Nat. Commun.">
        <title>Thousands of microbial genomes shed light on interconnected biogeochemical processes in an aquifer system.</title>
        <authorList>
            <person name="Anantharaman K."/>
            <person name="Brown C.T."/>
            <person name="Hug L.A."/>
            <person name="Sharon I."/>
            <person name="Castelle C.J."/>
            <person name="Probst A.J."/>
            <person name="Thomas B.C."/>
            <person name="Singh A."/>
            <person name="Wilkins M.J."/>
            <person name="Karaoz U."/>
            <person name="Brodie E.L."/>
            <person name="Williams K.H."/>
            <person name="Hubbard S.S."/>
            <person name="Banfield J.F."/>
        </authorList>
    </citation>
    <scope>NUCLEOTIDE SEQUENCE [LARGE SCALE GENOMIC DNA]</scope>
</reference>
<dbReference type="Proteomes" id="UP000176770">
    <property type="component" value="Unassembled WGS sequence"/>
</dbReference>
<evidence type="ECO:0000256" key="1">
    <source>
        <dbReference type="ARBA" id="ARBA00001933"/>
    </source>
</evidence>
<dbReference type="InterPro" id="IPR000634">
    <property type="entry name" value="Ser/Thr_deHydtase_PyrdxlP-BS"/>
</dbReference>
<keyword evidence="6" id="KW-0028">Amino-acid biosynthesis</keyword>
<keyword evidence="9" id="KW-0456">Lyase</keyword>
<dbReference type="InterPro" id="IPR036052">
    <property type="entry name" value="TrpB-like_PALP_sf"/>
</dbReference>
<evidence type="ECO:0000313" key="15">
    <source>
        <dbReference type="EMBL" id="OGZ61483.1"/>
    </source>
</evidence>
<dbReference type="AlphaFoldDB" id="A0A1G2HGA5"/>
<dbReference type="GO" id="GO:0004795">
    <property type="term" value="F:threonine synthase activity"/>
    <property type="evidence" value="ECO:0007669"/>
    <property type="project" value="UniProtKB-UniRule"/>
</dbReference>
<dbReference type="STRING" id="1802165.A3F94_01370"/>
<evidence type="ECO:0000259" key="13">
    <source>
        <dbReference type="Pfam" id="PF00291"/>
    </source>
</evidence>
<feature type="domain" description="Tryptophan synthase beta chain-like PALP" evidence="13">
    <location>
        <begin position="90"/>
        <end position="372"/>
    </location>
</feature>
<dbReference type="SUPFAM" id="SSF53686">
    <property type="entry name" value="Tryptophan synthase beta subunit-like PLP-dependent enzymes"/>
    <property type="match status" value="1"/>
</dbReference>
<dbReference type="PROSITE" id="PS00165">
    <property type="entry name" value="DEHYDRATASE_SER_THR"/>
    <property type="match status" value="1"/>
</dbReference>
<gene>
    <name evidence="15" type="ORF">A3F94_01370</name>
</gene>
<evidence type="ECO:0000256" key="7">
    <source>
        <dbReference type="ARBA" id="ARBA00022697"/>
    </source>
</evidence>
<evidence type="ECO:0000256" key="2">
    <source>
        <dbReference type="ARBA" id="ARBA00004979"/>
    </source>
</evidence>
<keyword evidence="7" id="KW-0791">Threonine biosynthesis</keyword>
<organism evidence="15 16">
    <name type="scientific">Candidatus Spechtbacteria bacterium RIFCSPLOWO2_12_FULL_38_22</name>
    <dbReference type="NCBI Taxonomy" id="1802165"/>
    <lineage>
        <taxon>Bacteria</taxon>
        <taxon>Candidatus Spechtiibacteriota</taxon>
    </lineage>
</organism>
<evidence type="ECO:0000256" key="10">
    <source>
        <dbReference type="ARBA" id="ARBA00049144"/>
    </source>
</evidence>
<dbReference type="EC" id="4.2.3.1" evidence="4 11"/>
<dbReference type="Gene3D" id="3.40.50.1100">
    <property type="match status" value="2"/>
</dbReference>
<proteinExistence type="inferred from homology"/>
<dbReference type="Pfam" id="PF14821">
    <property type="entry name" value="Thr_synth_N"/>
    <property type="match status" value="1"/>
</dbReference>
<dbReference type="PANTHER" id="PTHR42690">
    <property type="entry name" value="THREONINE SYNTHASE FAMILY MEMBER"/>
    <property type="match status" value="1"/>
</dbReference>
<dbReference type="InterPro" id="IPR029144">
    <property type="entry name" value="Thr_synth_N"/>
</dbReference>
<evidence type="ECO:0000256" key="6">
    <source>
        <dbReference type="ARBA" id="ARBA00022605"/>
    </source>
</evidence>
<name>A0A1G2HGA5_9BACT</name>
<comment type="catalytic activity">
    <reaction evidence="10">
        <text>O-phospho-L-homoserine + H2O = L-threonine + phosphate</text>
        <dbReference type="Rhea" id="RHEA:10840"/>
        <dbReference type="ChEBI" id="CHEBI:15377"/>
        <dbReference type="ChEBI" id="CHEBI:43474"/>
        <dbReference type="ChEBI" id="CHEBI:57590"/>
        <dbReference type="ChEBI" id="CHEBI:57926"/>
        <dbReference type="EC" id="4.2.3.1"/>
    </reaction>
</comment>
<evidence type="ECO:0000256" key="5">
    <source>
        <dbReference type="ARBA" id="ARBA00018679"/>
    </source>
</evidence>
<dbReference type="UniPathway" id="UPA00050">
    <property type="reaction ID" value="UER00065"/>
</dbReference>
<evidence type="ECO:0000256" key="12">
    <source>
        <dbReference type="PIRSR" id="PIRSR604450-51"/>
    </source>
</evidence>
<evidence type="ECO:0000259" key="14">
    <source>
        <dbReference type="Pfam" id="PF14821"/>
    </source>
</evidence>
<dbReference type="EMBL" id="MHOK01000022">
    <property type="protein sequence ID" value="OGZ61483.1"/>
    <property type="molecule type" value="Genomic_DNA"/>
</dbReference>
<dbReference type="GO" id="GO:0030170">
    <property type="term" value="F:pyridoxal phosphate binding"/>
    <property type="evidence" value="ECO:0007669"/>
    <property type="project" value="InterPro"/>
</dbReference>
<dbReference type="InterPro" id="IPR004450">
    <property type="entry name" value="Thr_synthase-like"/>
</dbReference>
<accession>A0A1G2HGA5</accession>
<dbReference type="InterPro" id="IPR037158">
    <property type="entry name" value="Thr_synth_N_sf"/>
</dbReference>
<comment type="cofactor">
    <cofactor evidence="1 12">
        <name>pyridoxal 5'-phosphate</name>
        <dbReference type="ChEBI" id="CHEBI:597326"/>
    </cofactor>
</comment>
<dbReference type="NCBIfam" id="TIGR00260">
    <property type="entry name" value="thrC"/>
    <property type="match status" value="1"/>
</dbReference>
<keyword evidence="8 12" id="KW-0663">Pyridoxal phosphate</keyword>
<comment type="similarity">
    <text evidence="3">Belongs to the threonine synthase family.</text>
</comment>
<evidence type="ECO:0000256" key="4">
    <source>
        <dbReference type="ARBA" id="ARBA00013028"/>
    </source>
</evidence>
<comment type="caution">
    <text evidence="15">The sequence shown here is derived from an EMBL/GenBank/DDBJ whole genome shotgun (WGS) entry which is preliminary data.</text>
</comment>